<dbReference type="Proteomes" id="UP000001203">
    <property type="component" value="Chromosome circular"/>
</dbReference>
<evidence type="ECO:0000313" key="1">
    <source>
        <dbReference type="EMBL" id="ACB53914.1"/>
    </source>
</evidence>
<dbReference type="OrthoDB" id="426477at2"/>
<protein>
    <submittedName>
        <fullName evidence="1">Uncharacterized protein</fullName>
    </submittedName>
</protein>
<accession>B1WVC4</accession>
<name>B1WVC4_CROS5</name>
<dbReference type="eggNOG" id="ENOG5030UVM">
    <property type="taxonomic scope" value="Bacteria"/>
</dbReference>
<reference evidence="1 2" key="1">
    <citation type="journal article" date="2008" name="Proc. Natl. Acad. Sci. U.S.A.">
        <title>The genome of Cyanothece 51142, a unicellular diazotrophic cyanobacterium important in the marine nitrogen cycle.</title>
        <authorList>
            <person name="Welsh E.A."/>
            <person name="Liberton M."/>
            <person name="Stoeckel J."/>
            <person name="Loh T."/>
            <person name="Elvitigala T."/>
            <person name="Wang C."/>
            <person name="Wollam A."/>
            <person name="Fulton R.S."/>
            <person name="Clifton S.W."/>
            <person name="Jacobs J.M."/>
            <person name="Aurora R."/>
            <person name="Ghosh B.K."/>
            <person name="Sherman L.A."/>
            <person name="Smith R.D."/>
            <person name="Wilson R.K."/>
            <person name="Pakrasi H.B."/>
        </authorList>
    </citation>
    <scope>NUCLEOTIDE SEQUENCE [LARGE SCALE GENOMIC DNA]</scope>
    <source>
        <strain evidence="2">ATCC 51142 / BH68</strain>
    </source>
</reference>
<sequence length="202" mass="23315">MSIFNKLKATVQDSKQILKGILKDYIVFSSETKQLTLKRQTVLLLCQQAVSRVEQLKNLEPHSSEGIIATVEYKEIQVKLHFTPEKIILHEDSIEGQLRLLTSPEFQTDSIIYRYLIAGWKTFLGGKIPNDKLPEGVRVEEDKVYYTFPRNQLQVIEALFSSLEHDSALITTLRQGDLMIESSVTLNWNDFNLQKLWSFLNL</sequence>
<evidence type="ECO:0000313" key="2">
    <source>
        <dbReference type="Proteomes" id="UP000001203"/>
    </source>
</evidence>
<dbReference type="KEGG" id="cyt:cce_4566"/>
<keyword evidence="2" id="KW-1185">Reference proteome</keyword>
<dbReference type="AlphaFoldDB" id="B1WVC4"/>
<dbReference type="STRING" id="43989.cce_4566"/>
<dbReference type="HOGENOM" id="CLU_1383423_0_0_3"/>
<dbReference type="EMBL" id="CP000806">
    <property type="protein sequence ID" value="ACB53914.1"/>
    <property type="molecule type" value="Genomic_DNA"/>
</dbReference>
<organism evidence="1 2">
    <name type="scientific">Crocosphaera subtropica (strain ATCC 51142 / BH68)</name>
    <name type="common">Cyanothece sp. (strain ATCC 51142)</name>
    <dbReference type="NCBI Taxonomy" id="43989"/>
    <lineage>
        <taxon>Bacteria</taxon>
        <taxon>Bacillati</taxon>
        <taxon>Cyanobacteriota</taxon>
        <taxon>Cyanophyceae</taxon>
        <taxon>Oscillatoriophycideae</taxon>
        <taxon>Chroococcales</taxon>
        <taxon>Aphanothecaceae</taxon>
        <taxon>Crocosphaera</taxon>
        <taxon>Crocosphaera subtropica</taxon>
    </lineage>
</organism>
<dbReference type="RefSeq" id="WP_009543380.1">
    <property type="nucleotide sequence ID" value="NC_010546.1"/>
</dbReference>
<gene>
    <name evidence="1" type="ordered locus">cce_4566</name>
</gene>
<proteinExistence type="predicted"/>